<dbReference type="EMBL" id="FWWY01000001">
    <property type="protein sequence ID" value="SMC06376.1"/>
    <property type="molecule type" value="Genomic_DNA"/>
</dbReference>
<evidence type="ECO:0000256" key="4">
    <source>
        <dbReference type="ARBA" id="ARBA00022840"/>
    </source>
</evidence>
<comment type="similarity">
    <text evidence="1">Belongs to the ABC transporter superfamily.</text>
</comment>
<evidence type="ECO:0000256" key="3">
    <source>
        <dbReference type="ARBA" id="ARBA00022741"/>
    </source>
</evidence>
<proteinExistence type="inferred from homology"/>
<dbReference type="Pfam" id="PF00005">
    <property type="entry name" value="ABC_tran"/>
    <property type="match status" value="1"/>
</dbReference>
<dbReference type="STRING" id="28034.BFX07_11260"/>
<reference evidence="7" key="1">
    <citation type="submission" date="2017-04" db="EMBL/GenBank/DDBJ databases">
        <authorList>
            <person name="Varghese N."/>
            <person name="Submissions S."/>
        </authorList>
    </citation>
    <scope>NUCLEOTIDE SEQUENCE [LARGE SCALE GENOMIC DNA]</scope>
    <source>
        <strain evidence="7">DSM 9293</strain>
    </source>
</reference>
<keyword evidence="2" id="KW-0813">Transport</keyword>
<dbReference type="Proteomes" id="UP000192660">
    <property type="component" value="Unassembled WGS sequence"/>
</dbReference>
<protein>
    <submittedName>
        <fullName evidence="6">ABC-type multidrug transport system, ATPase component</fullName>
    </submittedName>
</protein>
<organism evidence="6 7">
    <name type="scientific">Sulfobacillus thermosulfidooxidans (strain DSM 9293 / VKM B-1269 / AT-1)</name>
    <dbReference type="NCBI Taxonomy" id="929705"/>
    <lineage>
        <taxon>Bacteria</taxon>
        <taxon>Bacillati</taxon>
        <taxon>Bacillota</taxon>
        <taxon>Clostridia</taxon>
        <taxon>Eubacteriales</taxon>
        <taxon>Clostridiales Family XVII. Incertae Sedis</taxon>
        <taxon>Sulfobacillus</taxon>
    </lineage>
</organism>
<evidence type="ECO:0000256" key="1">
    <source>
        <dbReference type="ARBA" id="ARBA00005417"/>
    </source>
</evidence>
<dbReference type="InterPro" id="IPR050763">
    <property type="entry name" value="ABC_transporter_ATP-binding"/>
</dbReference>
<keyword evidence="4" id="KW-0067">ATP-binding</keyword>
<dbReference type="RefSeq" id="WP_020373181.1">
    <property type="nucleotide sequence ID" value="NZ_FWWY01000001.1"/>
</dbReference>
<dbReference type="PANTHER" id="PTHR42711">
    <property type="entry name" value="ABC TRANSPORTER ATP-BINDING PROTEIN"/>
    <property type="match status" value="1"/>
</dbReference>
<dbReference type="PANTHER" id="PTHR42711:SF5">
    <property type="entry name" value="ABC TRANSPORTER ATP-BINDING PROTEIN NATA"/>
    <property type="match status" value="1"/>
</dbReference>
<evidence type="ECO:0000256" key="2">
    <source>
        <dbReference type="ARBA" id="ARBA00022448"/>
    </source>
</evidence>
<keyword evidence="3" id="KW-0547">Nucleotide-binding</keyword>
<dbReference type="GO" id="GO:0005524">
    <property type="term" value="F:ATP binding"/>
    <property type="evidence" value="ECO:0007669"/>
    <property type="project" value="UniProtKB-KW"/>
</dbReference>
<dbReference type="AlphaFoldDB" id="A0A1W1WJF2"/>
<dbReference type="PROSITE" id="PS50893">
    <property type="entry name" value="ABC_TRANSPORTER_2"/>
    <property type="match status" value="1"/>
</dbReference>
<evidence type="ECO:0000313" key="7">
    <source>
        <dbReference type="Proteomes" id="UP000192660"/>
    </source>
</evidence>
<dbReference type="Gene3D" id="3.40.50.300">
    <property type="entry name" value="P-loop containing nucleotide triphosphate hydrolases"/>
    <property type="match status" value="1"/>
</dbReference>
<evidence type="ECO:0000313" key="6">
    <source>
        <dbReference type="EMBL" id="SMC06376.1"/>
    </source>
</evidence>
<dbReference type="InterPro" id="IPR003593">
    <property type="entry name" value="AAA+_ATPase"/>
</dbReference>
<dbReference type="GO" id="GO:0016887">
    <property type="term" value="F:ATP hydrolysis activity"/>
    <property type="evidence" value="ECO:0007669"/>
    <property type="project" value="InterPro"/>
</dbReference>
<sequence>MTASSSYLLAADQIGLSIRNEWLLKNVSFRLHRGITALIGPNGAGKTTLFRILAGIYEPSEGRLMVNLPVVSSRSRAAYVPQFPGAYPHLTPFDYLVWIGGFSGLTYDEARDHAREILLRMDLSAVAFRPSNQLDGGQKRRVALAAAWIQRQPIVLLDEPTAGLDPAGRLAFWRDLTLWNRELQIDGSYLITTHLLTEVEQYCQHVIILDRGTTRFAGSTNDLRQRAKPYSFWAKDPVVSHDHTIVAGLRSPQGIPILSAKPEKLWAEREPTVLDGYLSVIQNIGKEV</sequence>
<dbReference type="SUPFAM" id="SSF52540">
    <property type="entry name" value="P-loop containing nucleoside triphosphate hydrolases"/>
    <property type="match status" value="1"/>
</dbReference>
<dbReference type="InterPro" id="IPR003439">
    <property type="entry name" value="ABC_transporter-like_ATP-bd"/>
</dbReference>
<name>A0A1W1WJF2_SULTA</name>
<accession>A0A1W1WJF2</accession>
<keyword evidence="7" id="KW-1185">Reference proteome</keyword>
<dbReference type="InterPro" id="IPR027417">
    <property type="entry name" value="P-loop_NTPase"/>
</dbReference>
<evidence type="ECO:0000259" key="5">
    <source>
        <dbReference type="PROSITE" id="PS50893"/>
    </source>
</evidence>
<dbReference type="OrthoDB" id="9775135at2"/>
<gene>
    <name evidence="6" type="ORF">SAMN00768000_2788</name>
</gene>
<feature type="domain" description="ABC transporter" evidence="5">
    <location>
        <begin position="9"/>
        <end position="236"/>
    </location>
</feature>
<dbReference type="SMART" id="SM00382">
    <property type="entry name" value="AAA"/>
    <property type="match status" value="1"/>
</dbReference>